<evidence type="ECO:0000256" key="2">
    <source>
        <dbReference type="SAM" id="MobiDB-lite"/>
    </source>
</evidence>
<gene>
    <name evidence="3" type="ORF">FSAL1345_LOCUS480</name>
</gene>
<feature type="coiled-coil region" evidence="1">
    <location>
        <begin position="110"/>
        <end position="218"/>
    </location>
</feature>
<reference evidence="3" key="1">
    <citation type="submission" date="2021-01" db="EMBL/GenBank/DDBJ databases">
        <authorList>
            <person name="Corre E."/>
            <person name="Pelletier E."/>
            <person name="Niang G."/>
            <person name="Scheremetjew M."/>
            <person name="Finn R."/>
            <person name="Kale V."/>
            <person name="Holt S."/>
            <person name="Cochrane G."/>
            <person name="Meng A."/>
            <person name="Brown T."/>
            <person name="Cohen L."/>
        </authorList>
    </citation>
    <scope>NUCLEOTIDE SEQUENCE</scope>
</reference>
<feature type="coiled-coil region" evidence="1">
    <location>
        <begin position="312"/>
        <end position="346"/>
    </location>
</feature>
<protein>
    <submittedName>
        <fullName evidence="3">Uncharacterized protein</fullName>
    </submittedName>
</protein>
<proteinExistence type="predicted"/>
<organism evidence="3">
    <name type="scientific">Fabrea salina</name>
    <dbReference type="NCBI Taxonomy" id="342563"/>
    <lineage>
        <taxon>Eukaryota</taxon>
        <taxon>Sar</taxon>
        <taxon>Alveolata</taxon>
        <taxon>Ciliophora</taxon>
        <taxon>Postciliodesmatophora</taxon>
        <taxon>Heterotrichea</taxon>
        <taxon>Heterotrichida</taxon>
        <taxon>Fabreidae</taxon>
        <taxon>Fabrea</taxon>
    </lineage>
</organism>
<keyword evidence="1" id="KW-0175">Coiled coil</keyword>
<feature type="region of interest" description="Disordered" evidence="2">
    <location>
        <begin position="227"/>
        <end position="262"/>
    </location>
</feature>
<dbReference type="EMBL" id="HBIF01000563">
    <property type="protein sequence ID" value="CAE0317211.1"/>
    <property type="molecule type" value="Transcribed_RNA"/>
</dbReference>
<name>A0A7S3MRW0_9CILI</name>
<evidence type="ECO:0000313" key="3">
    <source>
        <dbReference type="EMBL" id="CAE0317211.1"/>
    </source>
</evidence>
<sequence>MKNFWVINDSLTSRQATRLNFLESESSHLRSYKNDLEYCLLSSKNFIQEVISAKMMSSRRNINKSEDTEPSNYIPLHIIDAALSHNKKLYEELYETKAQREIINAKALIAEQLCEENSRKENEISEELEESSSELKYLVDKKDTRIKNLEQKISMFQQQLDLLKNDRLIVLSLNKENLGLHKQLERIKMQLGKVSKQLQRSELQKDDLGDYLVELENQLSMYKVLSKTPRSRHRRGGQNNSYNFDSNYSRVNAEASQSESEEELVLPEKAVVTSKHKPSLPKLDLTKINRRAVTDVPDLGSPIPMTKIKKITKQLEKNCKQKTEDLKKLREKVKALENEKLELLREKTDRSSKTYSPGKKRPTIKHVRAQSNALEYLNTEEKPVQPKPESNNISFNQDSVELEGSANISSFAGSEVMDYNDFYSDSVLVDYLSKIN</sequence>
<feature type="compositionally biased region" description="Polar residues" evidence="2">
    <location>
        <begin position="237"/>
        <end position="250"/>
    </location>
</feature>
<dbReference type="AlphaFoldDB" id="A0A7S3MRW0"/>
<accession>A0A7S3MRW0</accession>
<evidence type="ECO:0000256" key="1">
    <source>
        <dbReference type="SAM" id="Coils"/>
    </source>
</evidence>